<comment type="caution">
    <text evidence="2">The sequence shown here is derived from an EMBL/GenBank/DDBJ whole genome shotgun (WGS) entry which is preliminary data.</text>
</comment>
<dbReference type="Pfam" id="PF00557">
    <property type="entry name" value="Peptidase_M24"/>
    <property type="match status" value="1"/>
</dbReference>
<name>K2FV24_9BACT</name>
<keyword evidence="2" id="KW-0378">Hydrolase</keyword>
<organism evidence="2">
    <name type="scientific">uncultured bacterium</name>
    <name type="common">gcode 4</name>
    <dbReference type="NCBI Taxonomy" id="1234023"/>
    <lineage>
        <taxon>Bacteria</taxon>
        <taxon>environmental samples</taxon>
    </lineage>
</organism>
<reference evidence="2" key="1">
    <citation type="journal article" date="2012" name="Science">
        <title>Fermentation, hydrogen, and sulfur metabolism in multiple uncultivated bacterial phyla.</title>
        <authorList>
            <person name="Wrighton K.C."/>
            <person name="Thomas B.C."/>
            <person name="Sharon I."/>
            <person name="Miller C.S."/>
            <person name="Castelle C.J."/>
            <person name="VerBerkmoes N.C."/>
            <person name="Wilkins M.J."/>
            <person name="Hettich R.L."/>
            <person name="Lipton M.S."/>
            <person name="Williams K.H."/>
            <person name="Long P.E."/>
            <person name="Banfield J.F."/>
        </authorList>
    </citation>
    <scope>NUCLEOTIDE SEQUENCE [LARGE SCALE GENOMIC DNA]</scope>
</reference>
<keyword evidence="2" id="KW-0645">Protease</keyword>
<accession>K2FV24</accession>
<proteinExistence type="predicted"/>
<evidence type="ECO:0000313" key="2">
    <source>
        <dbReference type="EMBL" id="EKE26808.1"/>
    </source>
</evidence>
<dbReference type="Gene3D" id="3.90.230.10">
    <property type="entry name" value="Creatinase/methionine aminopeptidase superfamily"/>
    <property type="match status" value="1"/>
</dbReference>
<dbReference type="InterPro" id="IPR036005">
    <property type="entry name" value="Creatinase/aminopeptidase-like"/>
</dbReference>
<protein>
    <submittedName>
        <fullName evidence="2">Proline dipeptidase</fullName>
        <ecNumber evidence="2">3.4.11.9</ecNumber>
    </submittedName>
</protein>
<feature type="domain" description="Peptidase M24" evidence="1">
    <location>
        <begin position="130"/>
        <end position="324"/>
    </location>
</feature>
<gene>
    <name evidence="2" type="primary">pepP</name>
    <name evidence="2" type="ORF">ACD_4C00140G0005</name>
</gene>
<dbReference type="PANTHER" id="PTHR46112">
    <property type="entry name" value="AMINOPEPTIDASE"/>
    <property type="match status" value="1"/>
</dbReference>
<dbReference type="GO" id="GO:0004177">
    <property type="term" value="F:aminopeptidase activity"/>
    <property type="evidence" value="ECO:0007669"/>
    <property type="project" value="UniProtKB-KW"/>
</dbReference>
<dbReference type="EC" id="3.4.11.9" evidence="2"/>
<dbReference type="SUPFAM" id="SSF55920">
    <property type="entry name" value="Creatinase/aminopeptidase"/>
    <property type="match status" value="1"/>
</dbReference>
<dbReference type="EMBL" id="AMFJ01000656">
    <property type="protein sequence ID" value="EKE26808.1"/>
    <property type="molecule type" value="Genomic_DNA"/>
</dbReference>
<evidence type="ECO:0000259" key="1">
    <source>
        <dbReference type="Pfam" id="PF00557"/>
    </source>
</evidence>
<sequence length="337" mass="41261">MNLDRFLKYTDRNKNYFITSESDIKYLMWSSYIEWISILIKNKVINILANILIIDTVKNATENKYNVLDLWKKGVSKKIFDWIDELIVDPDNTNIADQDFLIKNWVKKLISVKELLKPLRSVKSYEEIVKLKKSQEINIKTFEFIQSLIKPWMTELEIAKLIKIKHLEFWSSWESFEPIVAFGKFSAEAHHVNDNKRKLTYDDQILIDMWCIFEWYCSDMTRVIFMEKCPQKQIELYESVRKIAYECLKYWKVWMKYKDLHNKAVELFGVHKKKFTHQLWHWVWIDIHEYPLWMSRIDDVIREDEVITIEPWIYFPWKYWFRYEIMAVAKKTWFIEL</sequence>
<dbReference type="AlphaFoldDB" id="K2FV24"/>
<keyword evidence="2" id="KW-0031">Aminopeptidase</keyword>
<dbReference type="PANTHER" id="PTHR46112:SF2">
    <property type="entry name" value="XAA-PRO AMINOPEPTIDASE P-RELATED"/>
    <property type="match status" value="1"/>
</dbReference>
<dbReference type="InterPro" id="IPR000994">
    <property type="entry name" value="Pept_M24"/>
</dbReference>
<dbReference type="InterPro" id="IPR050659">
    <property type="entry name" value="Peptidase_M24B"/>
</dbReference>